<gene>
    <name evidence="2" type="primary">Cnig_chr_V.g21287</name>
    <name evidence="2" type="ORF">B9Z55_021287</name>
</gene>
<dbReference type="PROSITE" id="PS50181">
    <property type="entry name" value="FBOX"/>
    <property type="match status" value="1"/>
</dbReference>
<dbReference type="Pfam" id="PF00646">
    <property type="entry name" value="F-box"/>
    <property type="match status" value="1"/>
</dbReference>
<evidence type="ECO:0000313" key="2">
    <source>
        <dbReference type="EMBL" id="PIC29831.1"/>
    </source>
</evidence>
<dbReference type="AlphaFoldDB" id="A0A2G5TRX2"/>
<accession>A0A2G5TRX2</accession>
<comment type="caution">
    <text evidence="2">The sequence shown here is derived from an EMBL/GenBank/DDBJ whole genome shotgun (WGS) entry which is preliminary data.</text>
</comment>
<reference evidence="3" key="1">
    <citation type="submission" date="2017-10" db="EMBL/GenBank/DDBJ databases">
        <title>Rapid genome shrinkage in a self-fertile nematode reveals novel sperm competition proteins.</title>
        <authorList>
            <person name="Yin D."/>
            <person name="Schwarz E.M."/>
            <person name="Thomas C.G."/>
            <person name="Felde R.L."/>
            <person name="Korf I.F."/>
            <person name="Cutter A.D."/>
            <person name="Schartner C.M."/>
            <person name="Ralston E.J."/>
            <person name="Meyer B.J."/>
            <person name="Haag E.S."/>
        </authorList>
    </citation>
    <scope>NUCLEOTIDE SEQUENCE [LARGE SCALE GENOMIC DNA]</scope>
    <source>
        <strain evidence="3">JU1422</strain>
    </source>
</reference>
<dbReference type="InterPro" id="IPR040161">
    <property type="entry name" value="FB224"/>
</dbReference>
<dbReference type="Proteomes" id="UP000230233">
    <property type="component" value="Chromosome V"/>
</dbReference>
<evidence type="ECO:0000259" key="1">
    <source>
        <dbReference type="PROSITE" id="PS50181"/>
    </source>
</evidence>
<dbReference type="OrthoDB" id="435188at2759"/>
<proteinExistence type="predicted"/>
<feature type="domain" description="F-box" evidence="1">
    <location>
        <begin position="1"/>
        <end position="48"/>
    </location>
</feature>
<dbReference type="InterPro" id="IPR002900">
    <property type="entry name" value="DUF38/FTH_CAE_spp"/>
</dbReference>
<sequence>MIITEMPEPVLDKIIEFSDFKAVLTLRQVCRDFLNFIDDLNDSKLPDSKLLTFGIRSDYTENNVIVCFMGPDDSFYRFVYSEVEKSRSFNGKTTNLKDEDIVDVAIRDLERILKFQKSTFQWSCFNIHQLFRRPKFPNLEVKLSNMFRKLNRKIKTEILDIMAYSQVGFMSILPFVDPETLKRLRLFSMNKTVRIEMNEIAETEQWKNAKSIYCYFYALKVTVDDICHFSNVFIKMLYISARVLDFLRETITSCSNIDFSRFKFEIPNENEEMSNLWGHAFITAYLGFTNYSCLTLRQVSRDLRNFIDDLKDSKLPDSEFSTIEMGKDDISIRLTFQYPDYSQHQFVYSEIENSRSFNGKTTNLEDEYIVDVAIRDLEHILKFQKSTLRWTYFDIVDPNLQVKLSNMLTKLNRKIKTEILDIKSGSLSGFMSILPFADPETLESLKLFSLNEDVRIEMDEVVKTEQWRNAESIYCNFYALNMKIEDIYHFSTVFMKMRHISARDLDILKKVPNTKIEL</sequence>
<dbReference type="GO" id="GO:0045087">
    <property type="term" value="P:innate immune response"/>
    <property type="evidence" value="ECO:0007669"/>
    <property type="project" value="TreeGrafter"/>
</dbReference>
<evidence type="ECO:0000313" key="3">
    <source>
        <dbReference type="Proteomes" id="UP000230233"/>
    </source>
</evidence>
<keyword evidence="3" id="KW-1185">Reference proteome</keyword>
<name>A0A2G5TRX2_9PELO</name>
<organism evidence="2 3">
    <name type="scientific">Caenorhabditis nigoni</name>
    <dbReference type="NCBI Taxonomy" id="1611254"/>
    <lineage>
        <taxon>Eukaryota</taxon>
        <taxon>Metazoa</taxon>
        <taxon>Ecdysozoa</taxon>
        <taxon>Nematoda</taxon>
        <taxon>Chromadorea</taxon>
        <taxon>Rhabditida</taxon>
        <taxon>Rhabditina</taxon>
        <taxon>Rhabditomorpha</taxon>
        <taxon>Rhabditoidea</taxon>
        <taxon>Rhabditidae</taxon>
        <taxon>Peloderinae</taxon>
        <taxon>Caenorhabditis</taxon>
    </lineage>
</organism>
<dbReference type="InterPro" id="IPR001810">
    <property type="entry name" value="F-box_dom"/>
</dbReference>
<dbReference type="PANTHER" id="PTHR23015:SF4">
    <property type="entry name" value="DUF38 DOMAIN-CONTAINING PROTEIN-RELATED"/>
    <property type="match status" value="1"/>
</dbReference>
<dbReference type="PANTHER" id="PTHR23015">
    <property type="entry name" value="UNCHARACTERIZED C.ELEGANS PROTEIN"/>
    <property type="match status" value="1"/>
</dbReference>
<dbReference type="Pfam" id="PF01827">
    <property type="entry name" value="FTH"/>
    <property type="match status" value="2"/>
</dbReference>
<protein>
    <recommendedName>
        <fullName evidence="1">F-box domain-containing protein</fullName>
    </recommendedName>
</protein>
<dbReference type="EMBL" id="PDUG01000005">
    <property type="protein sequence ID" value="PIC29831.1"/>
    <property type="molecule type" value="Genomic_DNA"/>
</dbReference>